<gene>
    <name evidence="3" type="ORF">WQE_40874</name>
</gene>
<keyword evidence="3" id="KW-0472">Membrane</keyword>
<dbReference type="Proteomes" id="UP000004980">
    <property type="component" value="Unassembled WGS sequence"/>
</dbReference>
<evidence type="ECO:0000313" key="3">
    <source>
        <dbReference type="EMBL" id="EIM95073.1"/>
    </source>
</evidence>
<evidence type="ECO:0000259" key="2">
    <source>
        <dbReference type="Pfam" id="PF13400"/>
    </source>
</evidence>
<organism evidence="3 4">
    <name type="scientific">Paraburkholderia hospita</name>
    <dbReference type="NCBI Taxonomy" id="169430"/>
    <lineage>
        <taxon>Bacteria</taxon>
        <taxon>Pseudomonadati</taxon>
        <taxon>Pseudomonadota</taxon>
        <taxon>Betaproteobacteria</taxon>
        <taxon>Burkholderiales</taxon>
        <taxon>Burkholderiaceae</taxon>
        <taxon>Paraburkholderia</taxon>
    </lineage>
</organism>
<reference evidence="3 4" key="1">
    <citation type="journal article" date="2012" name="J. Bacteriol.">
        <title>Draft Genome Sequence of the Soil Bacterium Burkholderia terrae Strain BS001, Which Interacts with Fungal Surface Structures.</title>
        <authorList>
            <person name="Nazir R."/>
            <person name="Hansen M.A."/>
            <person name="Sorensen S."/>
            <person name="van Elsas J.D."/>
        </authorList>
    </citation>
    <scope>NUCLEOTIDE SEQUENCE [LARGE SCALE GENOMIC DNA]</scope>
    <source>
        <strain evidence="3 4">BS001</strain>
    </source>
</reference>
<keyword evidence="4" id="KW-1185">Reference proteome</keyword>
<keyword evidence="3" id="KW-0812">Transmembrane</keyword>
<dbReference type="RefSeq" id="WP_009769975.1">
    <property type="nucleotide sequence ID" value="NZ_AKAU01000256.1"/>
</dbReference>
<dbReference type="EMBL" id="AKAU01000256">
    <property type="protein sequence ID" value="EIM95073.1"/>
    <property type="molecule type" value="Genomic_DNA"/>
</dbReference>
<proteinExistence type="predicted"/>
<dbReference type="InterPro" id="IPR018705">
    <property type="entry name" value="DUF2134_membrane"/>
</dbReference>
<protein>
    <submittedName>
        <fullName evidence="3">Transmembrane protein</fullName>
    </submittedName>
</protein>
<accession>A0ABN0F8W4</accession>
<feature type="domain" description="DUF2134" evidence="1">
    <location>
        <begin position="80"/>
        <end position="176"/>
    </location>
</feature>
<name>A0ABN0F8W4_9BURK</name>
<sequence length="378" mass="39050">MSEAAIMYYGMSRAKQRGSVAVITAVSLVSLLGFAALAIDIGNLLVARNELQNAADAAALAGAPCLYQRAQCGNTTAVEPDWNTATQKASGFATAATSNKVQGAVIKVTQVGSGYWNVTGKPGTLQGVPFTPGVNDLPAIRVTMTKSTANANGSIPVYLASILGVSSLSATATATAAVSRPGYVGPGGLFPVAVSKCLYDSYWNSSTNSPKLATSTAPISGQTVNQTPNAPYVFQISSAYQANGCEAGQWTTLTTQQNDVPFVRGLIAGQNTDSLGIGSQPGTYVQPGEKNTLYTSVDNCSANGDHSCEYETVPVVNNVATGYQPVVAFACVRILKADNGSKPYILVQMSNQPDKCQAVNSGGVGPNYGAITPPRLVQ</sequence>
<evidence type="ECO:0000313" key="4">
    <source>
        <dbReference type="Proteomes" id="UP000004980"/>
    </source>
</evidence>
<evidence type="ECO:0000259" key="1">
    <source>
        <dbReference type="Pfam" id="PF09977"/>
    </source>
</evidence>
<dbReference type="GeneID" id="55533651"/>
<dbReference type="InterPro" id="IPR028087">
    <property type="entry name" value="Tad_N"/>
</dbReference>
<dbReference type="Pfam" id="PF13400">
    <property type="entry name" value="Tad"/>
    <property type="match status" value="1"/>
</dbReference>
<dbReference type="Pfam" id="PF09977">
    <property type="entry name" value="Tad_C"/>
    <property type="match status" value="1"/>
</dbReference>
<feature type="domain" description="Putative Flp pilus-assembly TadG-like N-terminal" evidence="2">
    <location>
        <begin position="18"/>
        <end position="63"/>
    </location>
</feature>
<comment type="caution">
    <text evidence="3">The sequence shown here is derived from an EMBL/GenBank/DDBJ whole genome shotgun (WGS) entry which is preliminary data.</text>
</comment>